<dbReference type="RefSeq" id="WP_129588394.1">
    <property type="nucleotide sequence ID" value="NZ_NPZB01000001.1"/>
</dbReference>
<proteinExistence type="predicted"/>
<keyword evidence="2" id="KW-1185">Reference proteome</keyword>
<evidence type="ECO:0000313" key="2">
    <source>
        <dbReference type="Proteomes" id="UP000236220"/>
    </source>
</evidence>
<accession>A0A2K1Q493</accession>
<dbReference type="AlphaFoldDB" id="A0A2K1Q493"/>
<sequence length="266" mass="30001">MRFTEESIDELLGSWSRLRRSPAKEAGLVSVHGILAFELEPKGLPKIDDAYRVRIDIRVDRDDEVPEVFELDGRISRDVDEHVNPDGDFCLGSPLAVRLKLGRLPSLTHFVDQCVVPFLYAASWRRKGGIGWPFNELPHYSPGLLDDYQRLLRVSTAASTRLALAALCVRPRVANKLPCPCGCGLRLGKCSYRQHLASLRPFATRPYFRRIAEDFERRKFCNTSDDQIDPQADIPDLSPQALDRIRAASRHLEADFHPTSSLLPGV</sequence>
<evidence type="ECO:0000313" key="1">
    <source>
        <dbReference type="EMBL" id="PNS09777.1"/>
    </source>
</evidence>
<comment type="caution">
    <text evidence="1">The sequence shown here is derived from an EMBL/GenBank/DDBJ whole genome shotgun (WGS) entry which is preliminary data.</text>
</comment>
<dbReference type="Proteomes" id="UP000236220">
    <property type="component" value="Unassembled WGS sequence"/>
</dbReference>
<dbReference type="OrthoDB" id="9808814at2"/>
<dbReference type="EMBL" id="NPZB01000001">
    <property type="protein sequence ID" value="PNS09777.1"/>
    <property type="molecule type" value="Genomic_DNA"/>
</dbReference>
<gene>
    <name evidence="1" type="ORF">Lysil_1406</name>
</gene>
<evidence type="ECO:0008006" key="3">
    <source>
        <dbReference type="Google" id="ProtNLM"/>
    </source>
</evidence>
<reference evidence="1 2" key="1">
    <citation type="submission" date="2017-08" db="EMBL/GenBank/DDBJ databases">
        <title>Lysobacter sylvestris genome.</title>
        <authorList>
            <person name="Zhang D.-C."/>
            <person name="Albuquerque L."/>
            <person name="Franca L."/>
            <person name="Froufe H.J.C."/>
            <person name="Barroso C."/>
            <person name="Egas C."/>
            <person name="Da Costa M."/>
            <person name="Margesin R."/>
        </authorList>
    </citation>
    <scope>NUCLEOTIDE SEQUENCE [LARGE SCALE GENOMIC DNA]</scope>
    <source>
        <strain evidence="1 2">AM20-91</strain>
    </source>
</reference>
<organism evidence="1 2">
    <name type="scientific">Solilutibacter silvestris</name>
    <dbReference type="NCBI Taxonomy" id="1645665"/>
    <lineage>
        <taxon>Bacteria</taxon>
        <taxon>Pseudomonadati</taxon>
        <taxon>Pseudomonadota</taxon>
        <taxon>Gammaproteobacteria</taxon>
        <taxon>Lysobacterales</taxon>
        <taxon>Lysobacteraceae</taxon>
        <taxon>Solilutibacter</taxon>
    </lineage>
</organism>
<protein>
    <recommendedName>
        <fullName evidence="3">SEC-C domain-containing protein</fullName>
    </recommendedName>
</protein>
<name>A0A2K1Q493_9GAMM</name>